<keyword evidence="1" id="KW-0472">Membrane</keyword>
<protein>
    <submittedName>
        <fullName evidence="2">Uncharacterized protein</fullName>
    </submittedName>
</protein>
<dbReference type="OrthoDB" id="9870173at2"/>
<dbReference type="Proteomes" id="UP000257127">
    <property type="component" value="Unassembled WGS sequence"/>
</dbReference>
<keyword evidence="1" id="KW-1133">Transmembrane helix</keyword>
<accession>A0A3E1EW70</accession>
<dbReference type="RefSeq" id="WP_116881502.1">
    <property type="nucleotide sequence ID" value="NZ_QURB01000007.1"/>
</dbReference>
<proteinExistence type="predicted"/>
<gene>
    <name evidence="2" type="ORF">DXU93_11810</name>
</gene>
<comment type="caution">
    <text evidence="2">The sequence shown here is derived from an EMBL/GenBank/DDBJ whole genome shotgun (WGS) entry which is preliminary data.</text>
</comment>
<organism evidence="2 3">
    <name type="scientific">Brumimicrobium aurantiacum</name>
    <dbReference type="NCBI Taxonomy" id="1737063"/>
    <lineage>
        <taxon>Bacteria</taxon>
        <taxon>Pseudomonadati</taxon>
        <taxon>Bacteroidota</taxon>
        <taxon>Flavobacteriia</taxon>
        <taxon>Flavobacteriales</taxon>
        <taxon>Crocinitomicaceae</taxon>
        <taxon>Brumimicrobium</taxon>
    </lineage>
</organism>
<evidence type="ECO:0000313" key="3">
    <source>
        <dbReference type="Proteomes" id="UP000257127"/>
    </source>
</evidence>
<keyword evidence="3" id="KW-1185">Reference proteome</keyword>
<evidence type="ECO:0000256" key="1">
    <source>
        <dbReference type="SAM" id="Phobius"/>
    </source>
</evidence>
<reference evidence="2 3" key="1">
    <citation type="submission" date="2018-08" db="EMBL/GenBank/DDBJ databases">
        <title>The draft genome squence of Brumimicrobium sp. N62.</title>
        <authorList>
            <person name="Du Z.-J."/>
            <person name="Luo H.-R."/>
        </authorList>
    </citation>
    <scope>NUCLEOTIDE SEQUENCE [LARGE SCALE GENOMIC DNA]</scope>
    <source>
        <strain evidence="2 3">N62</strain>
    </source>
</reference>
<evidence type="ECO:0000313" key="2">
    <source>
        <dbReference type="EMBL" id="RFC53806.1"/>
    </source>
</evidence>
<dbReference type="AlphaFoldDB" id="A0A3E1EW70"/>
<feature type="transmembrane region" description="Helical" evidence="1">
    <location>
        <begin position="21"/>
        <end position="40"/>
    </location>
</feature>
<feature type="transmembrane region" description="Helical" evidence="1">
    <location>
        <begin position="46"/>
        <end position="64"/>
    </location>
</feature>
<name>A0A3E1EW70_9FLAO</name>
<dbReference type="EMBL" id="QURB01000007">
    <property type="protein sequence ID" value="RFC53806.1"/>
    <property type="molecule type" value="Genomic_DNA"/>
</dbReference>
<sequence>MLENLRRKVSQLSIGAKFIVRILYPIMIYLIFYIILHANVGVELQTVQLIFILLWLVIEWQIFFKKPNNSQ</sequence>
<keyword evidence="1" id="KW-0812">Transmembrane</keyword>